<comment type="caution">
    <text evidence="2">The sequence shown here is derived from an EMBL/GenBank/DDBJ whole genome shotgun (WGS) entry which is preliminary data.</text>
</comment>
<dbReference type="Proteomes" id="UP001283341">
    <property type="component" value="Unassembled WGS sequence"/>
</dbReference>
<reference evidence="2" key="1">
    <citation type="journal article" date="2023" name="Mol. Phylogenet. Evol.">
        <title>Genome-scale phylogeny and comparative genomics of the fungal order Sordariales.</title>
        <authorList>
            <person name="Hensen N."/>
            <person name="Bonometti L."/>
            <person name="Westerberg I."/>
            <person name="Brannstrom I.O."/>
            <person name="Guillou S."/>
            <person name="Cros-Aarteil S."/>
            <person name="Calhoun S."/>
            <person name="Haridas S."/>
            <person name="Kuo A."/>
            <person name="Mondo S."/>
            <person name="Pangilinan J."/>
            <person name="Riley R."/>
            <person name="LaButti K."/>
            <person name="Andreopoulos B."/>
            <person name="Lipzen A."/>
            <person name="Chen C."/>
            <person name="Yan M."/>
            <person name="Daum C."/>
            <person name="Ng V."/>
            <person name="Clum A."/>
            <person name="Steindorff A."/>
            <person name="Ohm R.A."/>
            <person name="Martin F."/>
            <person name="Silar P."/>
            <person name="Natvig D.O."/>
            <person name="Lalanne C."/>
            <person name="Gautier V."/>
            <person name="Ament-Velasquez S.L."/>
            <person name="Kruys A."/>
            <person name="Hutchinson M.I."/>
            <person name="Powell A.J."/>
            <person name="Barry K."/>
            <person name="Miller A.N."/>
            <person name="Grigoriev I.V."/>
            <person name="Debuchy R."/>
            <person name="Gladieux P."/>
            <person name="Hiltunen Thoren M."/>
            <person name="Johannesson H."/>
        </authorList>
    </citation>
    <scope>NUCLEOTIDE SEQUENCE</scope>
    <source>
        <strain evidence="2">CBS 118394</strain>
    </source>
</reference>
<gene>
    <name evidence="2" type="ORF">B0H66DRAFT_616698</name>
</gene>
<protein>
    <submittedName>
        <fullName evidence="2">Heterokaryon incompatibility protein-domain-containing protein</fullName>
    </submittedName>
</protein>
<dbReference type="Pfam" id="PF26639">
    <property type="entry name" value="Het-6_barrel"/>
    <property type="match status" value="1"/>
</dbReference>
<dbReference type="PANTHER" id="PTHR24148">
    <property type="entry name" value="ANKYRIN REPEAT DOMAIN-CONTAINING PROTEIN 39 HOMOLOG-RELATED"/>
    <property type="match status" value="1"/>
</dbReference>
<dbReference type="Pfam" id="PF06985">
    <property type="entry name" value="HET"/>
    <property type="match status" value="1"/>
</dbReference>
<proteinExistence type="predicted"/>
<reference evidence="2" key="2">
    <citation type="submission" date="2023-06" db="EMBL/GenBank/DDBJ databases">
        <authorList>
            <consortium name="Lawrence Berkeley National Laboratory"/>
            <person name="Haridas S."/>
            <person name="Hensen N."/>
            <person name="Bonometti L."/>
            <person name="Westerberg I."/>
            <person name="Brannstrom I.O."/>
            <person name="Guillou S."/>
            <person name="Cros-Aarteil S."/>
            <person name="Calhoun S."/>
            <person name="Kuo A."/>
            <person name="Mondo S."/>
            <person name="Pangilinan J."/>
            <person name="Riley R."/>
            <person name="Labutti K."/>
            <person name="Andreopoulos B."/>
            <person name="Lipzen A."/>
            <person name="Chen C."/>
            <person name="Yanf M."/>
            <person name="Daum C."/>
            <person name="Ng V."/>
            <person name="Clum A."/>
            <person name="Steindorff A."/>
            <person name="Ohm R."/>
            <person name="Martin F."/>
            <person name="Silar P."/>
            <person name="Natvig D."/>
            <person name="Lalanne C."/>
            <person name="Gautier V."/>
            <person name="Ament-Velasquez S.L."/>
            <person name="Kruys A."/>
            <person name="Hutchinson M.I."/>
            <person name="Powell A.J."/>
            <person name="Barry K."/>
            <person name="Miller A.N."/>
            <person name="Grigoriev I.V."/>
            <person name="Debuchy R."/>
            <person name="Gladieux P."/>
            <person name="Thoren M.H."/>
            <person name="Johannesson H."/>
        </authorList>
    </citation>
    <scope>NUCLEOTIDE SEQUENCE</scope>
    <source>
        <strain evidence="2">CBS 118394</strain>
    </source>
</reference>
<organism evidence="2 3">
    <name type="scientific">Apodospora peruviana</name>
    <dbReference type="NCBI Taxonomy" id="516989"/>
    <lineage>
        <taxon>Eukaryota</taxon>
        <taxon>Fungi</taxon>
        <taxon>Dikarya</taxon>
        <taxon>Ascomycota</taxon>
        <taxon>Pezizomycotina</taxon>
        <taxon>Sordariomycetes</taxon>
        <taxon>Sordariomycetidae</taxon>
        <taxon>Sordariales</taxon>
        <taxon>Lasiosphaeriaceae</taxon>
        <taxon>Apodospora</taxon>
    </lineage>
</organism>
<evidence type="ECO:0000259" key="1">
    <source>
        <dbReference type="Pfam" id="PF06985"/>
    </source>
</evidence>
<dbReference type="EMBL" id="JAUEDM010000002">
    <property type="protein sequence ID" value="KAK3325955.1"/>
    <property type="molecule type" value="Genomic_DNA"/>
</dbReference>
<evidence type="ECO:0000313" key="2">
    <source>
        <dbReference type="EMBL" id="KAK3325955.1"/>
    </source>
</evidence>
<dbReference type="InterPro" id="IPR052895">
    <property type="entry name" value="HetReg/Transcr_Mod"/>
</dbReference>
<dbReference type="AlphaFoldDB" id="A0AAE0MBD1"/>
<evidence type="ECO:0000313" key="3">
    <source>
        <dbReference type="Proteomes" id="UP001283341"/>
    </source>
</evidence>
<feature type="domain" description="Heterokaryon incompatibility" evidence="1">
    <location>
        <begin position="211"/>
        <end position="335"/>
    </location>
</feature>
<dbReference type="PANTHER" id="PTHR24148:SF73">
    <property type="entry name" value="HET DOMAIN PROTEIN (AFU_ORTHOLOGUE AFUA_8G01020)"/>
    <property type="match status" value="1"/>
</dbReference>
<sequence>MRLPPAAVHGAAGRNLVRAAAGGFPLLPSASAPAYKYEPLPSAGAIRLLELIHDNDDGTVANKSHIIRCSLKAFDPDNAPPYQALSYTWGYPLTSFSEPARSSSFRRLNSLRKTATATASNSATSTARVVATSKETLVAAHRSSRDRISHVAVQHDSRYFPISCDGQTLLVTANLLDALRMLKDHPPAIVSTTSSDNADIKAASSGGIAGALDVPPKTYRRHFWIDAICVDQENVLERNAQVAAMAKTFRAANSVIIWLGAEDQFTKDAIALIDALAAVTEEAWETISYTDFFDHPAWYKKAGINDEKQLSPTHWLALIAFVNRPWFRRAWVVQELALARSAILVCGSQAVDWWKLDRVLHFIQEKRWYHHLTTEKIRHMMDGVVHQPLDAAGDAADTDNKSSLSPSSARNSLYEKFLHSKTRLSLGATNLSRTRRWVEAARKADGKTDEKPTTRLRNLMNMHRDTHATDPRDKVYAFLGLVDKNDLSKDPIEADYKLPVQHVYTSVTASLMLSYGDLNLLSNVQDASRTKIRNLPSWVPDYSITIEPYPLRYRHRQRWSASDGLTWEPNPEPLKVGLLHAQGHRMGTVQATAAMPDELPNAAAYWAGIVDLSMKIAAEYPFRAPSQSTPRQTRIEALWRTLIANTYSRRHPAPDTCGTRFIDYVLNLQIRHTLAPWSNLGDFQPHQNHNLDKTRKHADAPAWHELIEAEPQDSAYGPQMYRSRISSVMERMFRGTYTPIELAQLQHEFDIASGDMRRVFCTDGGLLGTGPRSLKAGDEVWVLAGCSVPLVLRRVVETDGPQTSEHHRCRRLVGETYVHGIMHRRWSKTKGASATMEDVILE</sequence>
<dbReference type="InterPro" id="IPR010730">
    <property type="entry name" value="HET"/>
</dbReference>
<name>A0AAE0MBD1_9PEZI</name>
<keyword evidence="3" id="KW-1185">Reference proteome</keyword>
<accession>A0AAE0MBD1</accession>